<dbReference type="EMBL" id="JABFUD020000001">
    <property type="protein sequence ID" value="KAI5084630.1"/>
    <property type="molecule type" value="Genomic_DNA"/>
</dbReference>
<gene>
    <name evidence="1" type="ORF">GOP47_0000799</name>
</gene>
<reference evidence="1" key="1">
    <citation type="submission" date="2021-01" db="EMBL/GenBank/DDBJ databases">
        <title>Adiantum capillus-veneris genome.</title>
        <authorList>
            <person name="Fang Y."/>
            <person name="Liao Q."/>
        </authorList>
    </citation>
    <scope>NUCLEOTIDE SEQUENCE</scope>
    <source>
        <strain evidence="1">H3</strain>
        <tissue evidence="1">Leaf</tissue>
    </source>
</reference>
<sequence length="101" mass="12137">MHSCQTLRQVNGLGLRTMFVAKNICGTQEARLNMGFTRQLMRLLDEGLICRICFWQNRLHHIYSLGRMAVILWLRYAYKKYAQTRKLNWFNKTTLHMLMRI</sequence>
<name>A0A9D4VDN8_ADICA</name>
<proteinExistence type="predicted"/>
<keyword evidence="2" id="KW-1185">Reference proteome</keyword>
<comment type="caution">
    <text evidence="1">The sequence shown here is derived from an EMBL/GenBank/DDBJ whole genome shotgun (WGS) entry which is preliminary data.</text>
</comment>
<accession>A0A9D4VDN8</accession>
<organism evidence="1 2">
    <name type="scientific">Adiantum capillus-veneris</name>
    <name type="common">Maidenhair fern</name>
    <dbReference type="NCBI Taxonomy" id="13818"/>
    <lineage>
        <taxon>Eukaryota</taxon>
        <taxon>Viridiplantae</taxon>
        <taxon>Streptophyta</taxon>
        <taxon>Embryophyta</taxon>
        <taxon>Tracheophyta</taxon>
        <taxon>Polypodiopsida</taxon>
        <taxon>Polypodiidae</taxon>
        <taxon>Polypodiales</taxon>
        <taxon>Pteridineae</taxon>
        <taxon>Pteridaceae</taxon>
        <taxon>Vittarioideae</taxon>
        <taxon>Adiantum</taxon>
    </lineage>
</organism>
<evidence type="ECO:0000313" key="1">
    <source>
        <dbReference type="EMBL" id="KAI5084630.1"/>
    </source>
</evidence>
<evidence type="ECO:0000313" key="2">
    <source>
        <dbReference type="Proteomes" id="UP000886520"/>
    </source>
</evidence>
<dbReference type="Proteomes" id="UP000886520">
    <property type="component" value="Chromosome 1"/>
</dbReference>
<dbReference type="AlphaFoldDB" id="A0A9D4VDN8"/>
<protein>
    <submittedName>
        <fullName evidence="1">Uncharacterized protein</fullName>
    </submittedName>
</protein>